<sequence length="190" mass="22311">MDMYIEQRNIRLRLLKREDFEALWALYTPDIFEYMLTKVERFEDLEAWLSAGMNQSNVLVFAVELPESGEIVGTTRIYSIDDTNKSCEIGATFYSEKAQRTHVNTAVKHALLGYCFEEREMIRVQFKTDAENIRSQKSIERIGAVKEGHLRNERIRSTGEPRDAIIYSIIDREWPEVKKSLEEKMNKYSE</sequence>
<proteinExistence type="predicted"/>
<dbReference type="Pfam" id="PF13302">
    <property type="entry name" value="Acetyltransf_3"/>
    <property type="match status" value="1"/>
</dbReference>
<feature type="domain" description="N-acetyltransferase" evidence="1">
    <location>
        <begin position="10"/>
        <end position="172"/>
    </location>
</feature>
<protein>
    <submittedName>
        <fullName evidence="2">GNAT family N-acetyltransferase</fullName>
    </submittedName>
</protein>
<dbReference type="InterPro" id="IPR016181">
    <property type="entry name" value="Acyl_CoA_acyltransferase"/>
</dbReference>
<gene>
    <name evidence="2" type="ORF">DP119_08365</name>
</gene>
<keyword evidence="3" id="KW-1185">Reference proteome</keyword>
<dbReference type="InterPro" id="IPR000182">
    <property type="entry name" value="GNAT_dom"/>
</dbReference>
<dbReference type="EMBL" id="QLZQ01000003">
    <property type="protein sequence ID" value="RAZ67657.1"/>
    <property type="molecule type" value="Genomic_DNA"/>
</dbReference>
<accession>A0A365K4T2</accession>
<dbReference type="PANTHER" id="PTHR43610">
    <property type="entry name" value="BLL6696 PROTEIN"/>
    <property type="match status" value="1"/>
</dbReference>
<evidence type="ECO:0000313" key="3">
    <source>
        <dbReference type="Proteomes" id="UP000251869"/>
    </source>
</evidence>
<dbReference type="GO" id="GO:0016747">
    <property type="term" value="F:acyltransferase activity, transferring groups other than amino-acyl groups"/>
    <property type="evidence" value="ECO:0007669"/>
    <property type="project" value="InterPro"/>
</dbReference>
<dbReference type="PROSITE" id="PS51186">
    <property type="entry name" value="GNAT"/>
    <property type="match status" value="1"/>
</dbReference>
<dbReference type="OrthoDB" id="9795199at2"/>
<dbReference type="SUPFAM" id="SSF55729">
    <property type="entry name" value="Acyl-CoA N-acyltransferases (Nat)"/>
    <property type="match status" value="1"/>
</dbReference>
<keyword evidence="2" id="KW-0808">Transferase</keyword>
<name>A0A365K4T2_9BACL</name>
<evidence type="ECO:0000259" key="1">
    <source>
        <dbReference type="PROSITE" id="PS51186"/>
    </source>
</evidence>
<dbReference type="AlphaFoldDB" id="A0A365K4T2"/>
<evidence type="ECO:0000313" key="2">
    <source>
        <dbReference type="EMBL" id="RAZ67657.1"/>
    </source>
</evidence>
<dbReference type="Gene3D" id="3.40.630.30">
    <property type="match status" value="1"/>
</dbReference>
<dbReference type="PANTHER" id="PTHR43610:SF1">
    <property type="entry name" value="N-ACETYLTRANSFERASE DOMAIN-CONTAINING PROTEIN"/>
    <property type="match status" value="1"/>
</dbReference>
<comment type="caution">
    <text evidence="2">The sequence shown here is derived from an EMBL/GenBank/DDBJ whole genome shotgun (WGS) entry which is preliminary data.</text>
</comment>
<reference evidence="2 3" key="1">
    <citation type="submission" date="2018-06" db="EMBL/GenBank/DDBJ databases">
        <title>The draft genome sequences of strains SCU63 and S1.</title>
        <authorList>
            <person name="Gan L."/>
        </authorList>
    </citation>
    <scope>NUCLEOTIDE SEQUENCE [LARGE SCALE GENOMIC DNA]</scope>
    <source>
        <strain evidence="2 3">S1</strain>
    </source>
</reference>
<dbReference type="Proteomes" id="UP000251869">
    <property type="component" value="Unassembled WGS sequence"/>
</dbReference>
<organism evidence="2 3">
    <name type="scientific">Planococcus maitriensis</name>
    <dbReference type="NCBI Taxonomy" id="221799"/>
    <lineage>
        <taxon>Bacteria</taxon>
        <taxon>Bacillati</taxon>
        <taxon>Bacillota</taxon>
        <taxon>Bacilli</taxon>
        <taxon>Bacillales</taxon>
        <taxon>Caryophanaceae</taxon>
        <taxon>Planococcus</taxon>
    </lineage>
</organism>